<proteinExistence type="predicted"/>
<accession>A0A0U0SSM3</accession>
<reference evidence="2" key="1">
    <citation type="submission" date="2015-03" db="EMBL/GenBank/DDBJ databases">
        <authorList>
            <consortium name="Pathogen Informatics"/>
        </authorList>
    </citation>
    <scope>NUCLEOTIDE SEQUENCE [LARGE SCALE GENOMIC DNA]</scope>
    <source>
        <strain evidence="2">K00500041</strain>
    </source>
</reference>
<dbReference type="Proteomes" id="UP000038802">
    <property type="component" value="Unassembled WGS sequence"/>
</dbReference>
<protein>
    <submittedName>
        <fullName evidence="1">Uncharacterized protein</fullName>
    </submittedName>
</protein>
<dbReference type="AlphaFoldDB" id="A0A0U0SSM3"/>
<organism evidence="1 2">
    <name type="scientific">Mycobacterium tuberculosis</name>
    <dbReference type="NCBI Taxonomy" id="1773"/>
    <lineage>
        <taxon>Bacteria</taxon>
        <taxon>Bacillati</taxon>
        <taxon>Actinomycetota</taxon>
        <taxon>Actinomycetes</taxon>
        <taxon>Mycobacteriales</taxon>
        <taxon>Mycobacteriaceae</taxon>
        <taxon>Mycobacterium</taxon>
        <taxon>Mycobacterium tuberculosis complex</taxon>
    </lineage>
</organism>
<evidence type="ECO:0000313" key="1">
    <source>
        <dbReference type="EMBL" id="COX00677.1"/>
    </source>
</evidence>
<name>A0A0U0SSM3_MYCTX</name>
<evidence type="ECO:0000313" key="2">
    <source>
        <dbReference type="Proteomes" id="UP000038802"/>
    </source>
</evidence>
<gene>
    <name evidence="1" type="ORF">ERS007703_04613</name>
</gene>
<sequence>MRRTVIASTRARPLAMSRSTRRVFSYVRMVPITGKVRWRRSGSTRIAPVVKHTRSASRPFFLNRGTPTVLPARFPARQLCQFQYASTAPAMPSA</sequence>
<dbReference type="EMBL" id="CSAE01000855">
    <property type="protein sequence ID" value="COX00677.1"/>
    <property type="molecule type" value="Genomic_DNA"/>
</dbReference>